<evidence type="ECO:0000313" key="4">
    <source>
        <dbReference type="Proteomes" id="UP000800036"/>
    </source>
</evidence>
<evidence type="ECO:0000256" key="1">
    <source>
        <dbReference type="SAM" id="MobiDB-lite"/>
    </source>
</evidence>
<feature type="chain" id="PRO_5025438800" evidence="2">
    <location>
        <begin position="17"/>
        <end position="167"/>
    </location>
</feature>
<dbReference type="EMBL" id="ML976659">
    <property type="protein sequence ID" value="KAF1978755.1"/>
    <property type="molecule type" value="Genomic_DNA"/>
</dbReference>
<dbReference type="AlphaFoldDB" id="A0A6A5VPA6"/>
<evidence type="ECO:0000256" key="2">
    <source>
        <dbReference type="SAM" id="SignalP"/>
    </source>
</evidence>
<feature type="compositionally biased region" description="Basic and acidic residues" evidence="1">
    <location>
        <begin position="62"/>
        <end position="71"/>
    </location>
</feature>
<sequence>MRSAFIIATIAASALAAPLPGPEPWTRKVDNRAIEDVLEARFTKSGQRSVEAIEAVEARITRTANSKREPEAEPITRTANSKREPEAEPITRTANSKRSEGSWLQQRCLDQRAPGELNAAVTTPTLLITGSGQIMPQTQFLPTRHQTGSRFFSSHMIRCLCVHARIS</sequence>
<protein>
    <submittedName>
        <fullName evidence="3">Uncharacterized protein</fullName>
    </submittedName>
</protein>
<keyword evidence="2" id="KW-0732">Signal</keyword>
<gene>
    <name evidence="3" type="ORF">BU23DRAFT_187217</name>
</gene>
<proteinExistence type="predicted"/>
<keyword evidence="4" id="KW-1185">Reference proteome</keyword>
<accession>A0A6A5VPA6</accession>
<dbReference type="Proteomes" id="UP000800036">
    <property type="component" value="Unassembled WGS sequence"/>
</dbReference>
<feature type="region of interest" description="Disordered" evidence="1">
    <location>
        <begin position="62"/>
        <end position="103"/>
    </location>
</feature>
<evidence type="ECO:0000313" key="3">
    <source>
        <dbReference type="EMBL" id="KAF1978755.1"/>
    </source>
</evidence>
<name>A0A6A5VPA6_9PLEO</name>
<organism evidence="3 4">
    <name type="scientific">Bimuria novae-zelandiae CBS 107.79</name>
    <dbReference type="NCBI Taxonomy" id="1447943"/>
    <lineage>
        <taxon>Eukaryota</taxon>
        <taxon>Fungi</taxon>
        <taxon>Dikarya</taxon>
        <taxon>Ascomycota</taxon>
        <taxon>Pezizomycotina</taxon>
        <taxon>Dothideomycetes</taxon>
        <taxon>Pleosporomycetidae</taxon>
        <taxon>Pleosporales</taxon>
        <taxon>Massarineae</taxon>
        <taxon>Didymosphaeriaceae</taxon>
        <taxon>Bimuria</taxon>
    </lineage>
</organism>
<reference evidence="3" key="1">
    <citation type="journal article" date="2020" name="Stud. Mycol.">
        <title>101 Dothideomycetes genomes: a test case for predicting lifestyles and emergence of pathogens.</title>
        <authorList>
            <person name="Haridas S."/>
            <person name="Albert R."/>
            <person name="Binder M."/>
            <person name="Bloem J."/>
            <person name="Labutti K."/>
            <person name="Salamov A."/>
            <person name="Andreopoulos B."/>
            <person name="Baker S."/>
            <person name="Barry K."/>
            <person name="Bills G."/>
            <person name="Bluhm B."/>
            <person name="Cannon C."/>
            <person name="Castanera R."/>
            <person name="Culley D."/>
            <person name="Daum C."/>
            <person name="Ezra D."/>
            <person name="Gonzalez J."/>
            <person name="Henrissat B."/>
            <person name="Kuo A."/>
            <person name="Liang C."/>
            <person name="Lipzen A."/>
            <person name="Lutzoni F."/>
            <person name="Magnuson J."/>
            <person name="Mondo S."/>
            <person name="Nolan M."/>
            <person name="Ohm R."/>
            <person name="Pangilinan J."/>
            <person name="Park H.-J."/>
            <person name="Ramirez L."/>
            <person name="Alfaro M."/>
            <person name="Sun H."/>
            <person name="Tritt A."/>
            <person name="Yoshinaga Y."/>
            <person name="Zwiers L.-H."/>
            <person name="Turgeon B."/>
            <person name="Goodwin S."/>
            <person name="Spatafora J."/>
            <person name="Crous P."/>
            <person name="Grigoriev I."/>
        </authorList>
    </citation>
    <scope>NUCLEOTIDE SEQUENCE</scope>
    <source>
        <strain evidence="3">CBS 107.79</strain>
    </source>
</reference>
<feature type="signal peptide" evidence="2">
    <location>
        <begin position="1"/>
        <end position="16"/>
    </location>
</feature>